<dbReference type="AlphaFoldDB" id="A0A9P6D6M4"/>
<dbReference type="EMBL" id="MU155140">
    <property type="protein sequence ID" value="KAF9484808.1"/>
    <property type="molecule type" value="Genomic_DNA"/>
</dbReference>
<sequence>MQAYVPTLMLHSYLVFRVLQSNASTQTLKQTTSIVGVSFDLIPLSIGIRSFFFYAYWRLVDLHVPLLHLLPGSVEFLLITYFAIRYTRSIYAQRWRIEMGIKMDDDEPVPVASLGSGETQSRPSTIPHDQQPIDWPIEPPFYRPSIFTLIISMDLSVACAYIEFLEEPNCGLPMIALVYAPTVILHLYLLQPQWRGPNTTFRMLRKSAHYSFQLANLWITSQVFYLFVWPHIRKSNARVMNP</sequence>
<keyword evidence="3" id="KW-1185">Reference proteome</keyword>
<proteinExistence type="predicted"/>
<feature type="transmembrane region" description="Helical" evidence="1">
    <location>
        <begin position="171"/>
        <end position="190"/>
    </location>
</feature>
<feature type="transmembrane region" description="Helical" evidence="1">
    <location>
        <begin position="34"/>
        <end position="57"/>
    </location>
</feature>
<keyword evidence="1" id="KW-0812">Transmembrane</keyword>
<dbReference type="Proteomes" id="UP000807469">
    <property type="component" value="Unassembled WGS sequence"/>
</dbReference>
<feature type="transmembrane region" description="Helical" evidence="1">
    <location>
        <begin position="63"/>
        <end position="84"/>
    </location>
</feature>
<evidence type="ECO:0000313" key="3">
    <source>
        <dbReference type="Proteomes" id="UP000807469"/>
    </source>
</evidence>
<name>A0A9P6D6M4_9AGAR</name>
<accession>A0A9P6D6M4</accession>
<evidence type="ECO:0000256" key="1">
    <source>
        <dbReference type="SAM" id="Phobius"/>
    </source>
</evidence>
<keyword evidence="1" id="KW-0472">Membrane</keyword>
<comment type="caution">
    <text evidence="2">The sequence shown here is derived from an EMBL/GenBank/DDBJ whole genome shotgun (WGS) entry which is preliminary data.</text>
</comment>
<organism evidence="2 3">
    <name type="scientific">Pholiota conissans</name>
    <dbReference type="NCBI Taxonomy" id="109636"/>
    <lineage>
        <taxon>Eukaryota</taxon>
        <taxon>Fungi</taxon>
        <taxon>Dikarya</taxon>
        <taxon>Basidiomycota</taxon>
        <taxon>Agaricomycotina</taxon>
        <taxon>Agaricomycetes</taxon>
        <taxon>Agaricomycetidae</taxon>
        <taxon>Agaricales</taxon>
        <taxon>Agaricineae</taxon>
        <taxon>Strophariaceae</taxon>
        <taxon>Pholiota</taxon>
    </lineage>
</organism>
<keyword evidence="1" id="KW-1133">Transmembrane helix</keyword>
<reference evidence="2" key="1">
    <citation type="submission" date="2020-11" db="EMBL/GenBank/DDBJ databases">
        <authorList>
            <consortium name="DOE Joint Genome Institute"/>
            <person name="Ahrendt S."/>
            <person name="Riley R."/>
            <person name="Andreopoulos W."/>
            <person name="Labutti K."/>
            <person name="Pangilinan J."/>
            <person name="Ruiz-Duenas F.J."/>
            <person name="Barrasa J.M."/>
            <person name="Sanchez-Garcia M."/>
            <person name="Camarero S."/>
            <person name="Miyauchi S."/>
            <person name="Serrano A."/>
            <person name="Linde D."/>
            <person name="Babiker R."/>
            <person name="Drula E."/>
            <person name="Ayuso-Fernandez I."/>
            <person name="Pacheco R."/>
            <person name="Padilla G."/>
            <person name="Ferreira P."/>
            <person name="Barriuso J."/>
            <person name="Kellner H."/>
            <person name="Castanera R."/>
            <person name="Alfaro M."/>
            <person name="Ramirez L."/>
            <person name="Pisabarro A.G."/>
            <person name="Kuo A."/>
            <person name="Tritt A."/>
            <person name="Lipzen A."/>
            <person name="He G."/>
            <person name="Yan M."/>
            <person name="Ng V."/>
            <person name="Cullen D."/>
            <person name="Martin F."/>
            <person name="Rosso M.-N."/>
            <person name="Henrissat B."/>
            <person name="Hibbett D."/>
            <person name="Martinez A.T."/>
            <person name="Grigoriev I.V."/>
        </authorList>
    </citation>
    <scope>NUCLEOTIDE SEQUENCE</scope>
    <source>
        <strain evidence="2">CIRM-BRFM 674</strain>
    </source>
</reference>
<protein>
    <submittedName>
        <fullName evidence="2">Uncharacterized protein</fullName>
    </submittedName>
</protein>
<feature type="transmembrane region" description="Helical" evidence="1">
    <location>
        <begin position="210"/>
        <end position="232"/>
    </location>
</feature>
<evidence type="ECO:0000313" key="2">
    <source>
        <dbReference type="EMBL" id="KAF9484808.1"/>
    </source>
</evidence>
<gene>
    <name evidence="2" type="ORF">BDN70DRAFT_56623</name>
</gene>